<accession>A0A427AZF3</accession>
<dbReference type="Proteomes" id="UP000287651">
    <property type="component" value="Unassembled WGS sequence"/>
</dbReference>
<sequence length="71" mass="7784">MGISFRLSKSGKRFRPKPILVQEETGPSGGESKESSGVHVGAGSKREVRLFVLLRFGRCLLIILLFLVKIG</sequence>
<evidence type="ECO:0000313" key="2">
    <source>
        <dbReference type="Proteomes" id="UP000287651"/>
    </source>
</evidence>
<reference evidence="1 2" key="1">
    <citation type="journal article" date="2014" name="Agronomy (Basel)">
        <title>A Draft Genome Sequence for Ensete ventricosum, the Drought-Tolerant Tree Against Hunger.</title>
        <authorList>
            <person name="Harrison J."/>
            <person name="Moore K.A."/>
            <person name="Paszkiewicz K."/>
            <person name="Jones T."/>
            <person name="Grant M."/>
            <person name="Ambacheew D."/>
            <person name="Muzemil S."/>
            <person name="Studholme D.J."/>
        </authorList>
    </citation>
    <scope>NUCLEOTIDE SEQUENCE [LARGE SCALE GENOMIC DNA]</scope>
</reference>
<dbReference type="AlphaFoldDB" id="A0A427AZF3"/>
<proteinExistence type="predicted"/>
<evidence type="ECO:0000313" key="1">
    <source>
        <dbReference type="EMBL" id="RRT81629.1"/>
    </source>
</evidence>
<dbReference type="EMBL" id="AMZH03000864">
    <property type="protein sequence ID" value="RRT81629.1"/>
    <property type="molecule type" value="Genomic_DNA"/>
</dbReference>
<gene>
    <name evidence="1" type="ORF">B296_00021663</name>
</gene>
<organism evidence="1 2">
    <name type="scientific">Ensete ventricosum</name>
    <name type="common">Abyssinian banana</name>
    <name type="synonym">Musa ensete</name>
    <dbReference type="NCBI Taxonomy" id="4639"/>
    <lineage>
        <taxon>Eukaryota</taxon>
        <taxon>Viridiplantae</taxon>
        <taxon>Streptophyta</taxon>
        <taxon>Embryophyta</taxon>
        <taxon>Tracheophyta</taxon>
        <taxon>Spermatophyta</taxon>
        <taxon>Magnoliopsida</taxon>
        <taxon>Liliopsida</taxon>
        <taxon>Zingiberales</taxon>
        <taxon>Musaceae</taxon>
        <taxon>Ensete</taxon>
    </lineage>
</organism>
<comment type="caution">
    <text evidence="1">The sequence shown here is derived from an EMBL/GenBank/DDBJ whole genome shotgun (WGS) entry which is preliminary data.</text>
</comment>
<name>A0A427AZF3_ENSVE</name>
<protein>
    <submittedName>
        <fullName evidence="1">Uncharacterized protein</fullName>
    </submittedName>
</protein>